<sequence>MGTNDLVNVKKVSSVNLDDIHSCKTPMEELKPIKLCDMKVPMIYKGNYLVCKVLKNPLARICTTVGIHDLNDDYAQVDLYNFRYNLNDVEWISPGTIFIIKEPYVRDVLQNELKAIDIFSPTDVIFVDPADAEFLDKIGAKKWCVAF</sequence>
<keyword evidence="1" id="KW-1185">Reference proteome</keyword>
<evidence type="ECO:0000313" key="1">
    <source>
        <dbReference type="Proteomes" id="UP000887578"/>
    </source>
</evidence>
<dbReference type="AlphaFoldDB" id="A0A914PAK4"/>
<accession>A0A914PAK4</accession>
<protein>
    <submittedName>
        <fullName evidence="2">Uncharacterized protein</fullName>
    </submittedName>
</protein>
<reference evidence="2" key="1">
    <citation type="submission" date="2022-11" db="UniProtKB">
        <authorList>
            <consortium name="WormBaseParasite"/>
        </authorList>
    </citation>
    <scope>IDENTIFICATION</scope>
</reference>
<dbReference type="Proteomes" id="UP000887578">
    <property type="component" value="Unplaced"/>
</dbReference>
<proteinExistence type="predicted"/>
<dbReference type="WBParaSite" id="PDA_v2.g1232.t1">
    <property type="protein sequence ID" value="PDA_v2.g1232.t1"/>
    <property type="gene ID" value="PDA_v2.g1232"/>
</dbReference>
<name>A0A914PAK4_9BILA</name>
<organism evidence="1 2">
    <name type="scientific">Panagrolaimus davidi</name>
    <dbReference type="NCBI Taxonomy" id="227884"/>
    <lineage>
        <taxon>Eukaryota</taxon>
        <taxon>Metazoa</taxon>
        <taxon>Ecdysozoa</taxon>
        <taxon>Nematoda</taxon>
        <taxon>Chromadorea</taxon>
        <taxon>Rhabditida</taxon>
        <taxon>Tylenchina</taxon>
        <taxon>Panagrolaimomorpha</taxon>
        <taxon>Panagrolaimoidea</taxon>
        <taxon>Panagrolaimidae</taxon>
        <taxon>Panagrolaimus</taxon>
    </lineage>
</organism>
<evidence type="ECO:0000313" key="2">
    <source>
        <dbReference type="WBParaSite" id="PDA_v2.g1232.t1"/>
    </source>
</evidence>